<evidence type="ECO:0000313" key="8">
    <source>
        <dbReference type="EMBL" id="CAJ0603848.1"/>
    </source>
</evidence>
<dbReference type="InterPro" id="IPR000612">
    <property type="entry name" value="PMP3"/>
</dbReference>
<evidence type="ECO:0008006" key="10">
    <source>
        <dbReference type="Google" id="ProtNLM"/>
    </source>
</evidence>
<evidence type="ECO:0000256" key="5">
    <source>
        <dbReference type="ARBA" id="ARBA00023136"/>
    </source>
</evidence>
<evidence type="ECO:0000313" key="9">
    <source>
        <dbReference type="Proteomes" id="UP001176961"/>
    </source>
</evidence>
<keyword evidence="7" id="KW-0732">Signal</keyword>
<comment type="subcellular location">
    <subcellularLocation>
        <location evidence="1">Membrane</location>
    </subcellularLocation>
</comment>
<gene>
    <name evidence="8" type="ORF">CYNAS_LOCUS15831</name>
</gene>
<dbReference type="EMBL" id="CATQJL010000305">
    <property type="protein sequence ID" value="CAJ0603848.1"/>
    <property type="molecule type" value="Genomic_DNA"/>
</dbReference>
<evidence type="ECO:0000256" key="3">
    <source>
        <dbReference type="ARBA" id="ARBA00022692"/>
    </source>
</evidence>
<keyword evidence="3 6" id="KW-0812">Transmembrane</keyword>
<evidence type="ECO:0000256" key="4">
    <source>
        <dbReference type="ARBA" id="ARBA00022989"/>
    </source>
</evidence>
<dbReference type="GO" id="GO:0016020">
    <property type="term" value="C:membrane"/>
    <property type="evidence" value="ECO:0007669"/>
    <property type="project" value="UniProtKB-SubCell"/>
</dbReference>
<dbReference type="AlphaFoldDB" id="A0AA36H5B6"/>
<proteinExistence type="inferred from homology"/>
<dbReference type="Proteomes" id="UP001176961">
    <property type="component" value="Unassembled WGS sequence"/>
</dbReference>
<keyword evidence="5 6" id="KW-0472">Membrane</keyword>
<sequence length="97" mass="10628">MNFILLLVIAIFCPPVAVFMCLGCSNHLVLNIFLTGFVWLLGIGHAWIIIIASVVTACKENLMNLLKEEIGAQEMEVRSPAVGVPDEVSVEMPEQSE</sequence>
<feature type="chain" id="PRO_5041370157" description="YqaE/Pmp3 family membrane protein" evidence="7">
    <location>
        <begin position="19"/>
        <end position="97"/>
    </location>
</feature>
<comment type="similarity">
    <text evidence="2">Belongs to the UPF0057 (PMP3) family.</text>
</comment>
<keyword evidence="4 6" id="KW-1133">Transmembrane helix</keyword>
<organism evidence="8 9">
    <name type="scientific">Cylicocyclus nassatus</name>
    <name type="common">Nematode worm</name>
    <dbReference type="NCBI Taxonomy" id="53992"/>
    <lineage>
        <taxon>Eukaryota</taxon>
        <taxon>Metazoa</taxon>
        <taxon>Ecdysozoa</taxon>
        <taxon>Nematoda</taxon>
        <taxon>Chromadorea</taxon>
        <taxon>Rhabditida</taxon>
        <taxon>Rhabditina</taxon>
        <taxon>Rhabditomorpha</taxon>
        <taxon>Strongyloidea</taxon>
        <taxon>Strongylidae</taxon>
        <taxon>Cylicocyclus</taxon>
    </lineage>
</organism>
<comment type="caution">
    <text evidence="8">The sequence shown here is derived from an EMBL/GenBank/DDBJ whole genome shotgun (WGS) entry which is preliminary data.</text>
</comment>
<feature type="signal peptide" evidence="7">
    <location>
        <begin position="1"/>
        <end position="18"/>
    </location>
</feature>
<evidence type="ECO:0000256" key="6">
    <source>
        <dbReference type="SAM" id="Phobius"/>
    </source>
</evidence>
<feature type="non-terminal residue" evidence="8">
    <location>
        <position position="1"/>
    </location>
</feature>
<feature type="transmembrane region" description="Helical" evidence="6">
    <location>
        <begin position="37"/>
        <end position="58"/>
    </location>
</feature>
<evidence type="ECO:0000256" key="2">
    <source>
        <dbReference type="ARBA" id="ARBA00009530"/>
    </source>
</evidence>
<evidence type="ECO:0000256" key="7">
    <source>
        <dbReference type="SAM" id="SignalP"/>
    </source>
</evidence>
<protein>
    <recommendedName>
        <fullName evidence="10">YqaE/Pmp3 family membrane protein</fullName>
    </recommendedName>
</protein>
<name>A0AA36H5B6_CYLNA</name>
<accession>A0AA36H5B6</accession>
<dbReference type="Pfam" id="PF01679">
    <property type="entry name" value="Pmp3"/>
    <property type="match status" value="1"/>
</dbReference>
<keyword evidence="9" id="KW-1185">Reference proteome</keyword>
<evidence type="ECO:0000256" key="1">
    <source>
        <dbReference type="ARBA" id="ARBA00004370"/>
    </source>
</evidence>
<reference evidence="8" key="1">
    <citation type="submission" date="2023-07" db="EMBL/GenBank/DDBJ databases">
        <authorList>
            <consortium name="CYATHOMIX"/>
        </authorList>
    </citation>
    <scope>NUCLEOTIDE SEQUENCE</scope>
    <source>
        <strain evidence="8">N/A</strain>
    </source>
</reference>